<reference evidence="8" key="1">
    <citation type="submission" date="2021-01" db="EMBL/GenBank/DDBJ databases">
        <title>YIM 132084 draft genome.</title>
        <authorList>
            <person name="An D."/>
        </authorList>
    </citation>
    <scope>NUCLEOTIDE SEQUENCE</scope>
    <source>
        <strain evidence="8">YIM 132084</strain>
    </source>
</reference>
<sequence length="407" mass="43637">MTDAADPALHLGVALDGAGWHPAAWREPSARPDELFDARYWADLARTAERGGLDLITIEDTLTLQSSTSPIDPAGPDERTDQVRGRLDASLVASRLATATEHIGLVPVVTTTHTEPFHVAKAVATLDHVSHGRGGWQVRVGGHGAEAALFGRRQFEPIDLAAITAGTLPDSVAERFDEAVDAVEVVRRLWDSWEDDAEIRDVATRRFIDRDKVHTIDFQGRWFSVRGPGIVPRSPQGQPVVAVLAHQRVPYELAARSGDLVFVTPPLGADAVGVLADVRAAEAAVGRDGAPLQVWADLVVLLDGPGESAVDRLARLDERAGSPLTSDAAVAVGSAAALADQIETWHRLGYAGVRLRPAVATDDLPRIVDDLAPELQRRGLVRSGYREATLRGHLGLPTTVPNRYAAV</sequence>
<evidence type="ECO:0000256" key="5">
    <source>
        <dbReference type="ARBA" id="ARBA00033748"/>
    </source>
</evidence>
<feature type="domain" description="Luciferase-like" evidence="7">
    <location>
        <begin position="30"/>
        <end position="351"/>
    </location>
</feature>
<dbReference type="SUPFAM" id="SSF51679">
    <property type="entry name" value="Bacterial luciferase-like"/>
    <property type="match status" value="1"/>
</dbReference>
<dbReference type="RefSeq" id="WP_205258782.1">
    <property type="nucleotide sequence ID" value="NZ_JAERWK010000001.1"/>
</dbReference>
<evidence type="ECO:0000256" key="1">
    <source>
        <dbReference type="ARBA" id="ARBA00022630"/>
    </source>
</evidence>
<comment type="similarity">
    <text evidence="5">Belongs to the NtaA/SnaA/DszA monooxygenase family.</text>
</comment>
<dbReference type="InterPro" id="IPR051260">
    <property type="entry name" value="Diverse_substr_monoxygenases"/>
</dbReference>
<dbReference type="AlphaFoldDB" id="A0A938YA26"/>
<dbReference type="PANTHER" id="PTHR30011:SF16">
    <property type="entry name" value="C2H2 FINGER DOMAIN TRANSCRIPTION FACTOR (EUROFUNG)-RELATED"/>
    <property type="match status" value="1"/>
</dbReference>
<dbReference type="Gene3D" id="3.20.20.30">
    <property type="entry name" value="Luciferase-like domain"/>
    <property type="match status" value="1"/>
</dbReference>
<evidence type="ECO:0000313" key="9">
    <source>
        <dbReference type="Proteomes" id="UP000663792"/>
    </source>
</evidence>
<gene>
    <name evidence="8" type="ORF">JL106_00920</name>
</gene>
<evidence type="ECO:0000313" key="8">
    <source>
        <dbReference type="EMBL" id="MBM9465838.1"/>
    </source>
</evidence>
<keyword evidence="9" id="KW-1185">Reference proteome</keyword>
<feature type="binding site" evidence="6">
    <location>
        <position position="60"/>
    </location>
    <ligand>
        <name>FMN</name>
        <dbReference type="ChEBI" id="CHEBI:58210"/>
    </ligand>
</feature>
<dbReference type="Pfam" id="PF00296">
    <property type="entry name" value="Bac_luciferase"/>
    <property type="match status" value="1"/>
</dbReference>
<keyword evidence="4" id="KW-0503">Monooxygenase</keyword>
<keyword evidence="1 6" id="KW-0285">Flavoprotein</keyword>
<keyword evidence="3" id="KW-0560">Oxidoreductase</keyword>
<organism evidence="8 9">
    <name type="scientific">Nakamurella leprariae</name>
    <dbReference type="NCBI Taxonomy" id="2803911"/>
    <lineage>
        <taxon>Bacteria</taxon>
        <taxon>Bacillati</taxon>
        <taxon>Actinomycetota</taxon>
        <taxon>Actinomycetes</taxon>
        <taxon>Nakamurellales</taxon>
        <taxon>Nakamurellaceae</taxon>
        <taxon>Nakamurella</taxon>
    </lineage>
</organism>
<comment type="caution">
    <text evidence="8">The sequence shown here is derived from an EMBL/GenBank/DDBJ whole genome shotgun (WGS) entry which is preliminary data.</text>
</comment>
<name>A0A938YA26_9ACTN</name>
<protein>
    <submittedName>
        <fullName evidence="8">LLM class flavin-dependent oxidoreductase</fullName>
    </submittedName>
</protein>
<evidence type="ECO:0000256" key="6">
    <source>
        <dbReference type="PIRSR" id="PIRSR000337-1"/>
    </source>
</evidence>
<dbReference type="InterPro" id="IPR011251">
    <property type="entry name" value="Luciferase-like_dom"/>
</dbReference>
<evidence type="ECO:0000256" key="4">
    <source>
        <dbReference type="ARBA" id="ARBA00023033"/>
    </source>
</evidence>
<dbReference type="InterPro" id="IPR016215">
    <property type="entry name" value="NTA_MOA"/>
</dbReference>
<evidence type="ECO:0000256" key="3">
    <source>
        <dbReference type="ARBA" id="ARBA00023002"/>
    </source>
</evidence>
<dbReference type="GO" id="GO:0016705">
    <property type="term" value="F:oxidoreductase activity, acting on paired donors, with incorporation or reduction of molecular oxygen"/>
    <property type="evidence" value="ECO:0007669"/>
    <property type="project" value="InterPro"/>
</dbReference>
<dbReference type="PANTHER" id="PTHR30011">
    <property type="entry name" value="ALKANESULFONATE MONOOXYGENASE-RELATED"/>
    <property type="match status" value="1"/>
</dbReference>
<dbReference type="EMBL" id="JAERWK010000001">
    <property type="protein sequence ID" value="MBM9465838.1"/>
    <property type="molecule type" value="Genomic_DNA"/>
</dbReference>
<dbReference type="Proteomes" id="UP000663792">
    <property type="component" value="Unassembled WGS sequence"/>
</dbReference>
<proteinExistence type="inferred from homology"/>
<accession>A0A938YA26</accession>
<dbReference type="PIRSF" id="PIRSF000337">
    <property type="entry name" value="NTA_MOA"/>
    <property type="match status" value="1"/>
</dbReference>
<dbReference type="GO" id="GO:0004497">
    <property type="term" value="F:monooxygenase activity"/>
    <property type="evidence" value="ECO:0007669"/>
    <property type="project" value="UniProtKB-KW"/>
</dbReference>
<evidence type="ECO:0000256" key="2">
    <source>
        <dbReference type="ARBA" id="ARBA00022643"/>
    </source>
</evidence>
<keyword evidence="2 6" id="KW-0288">FMN</keyword>
<evidence type="ECO:0000259" key="7">
    <source>
        <dbReference type="Pfam" id="PF00296"/>
    </source>
</evidence>
<dbReference type="InterPro" id="IPR036661">
    <property type="entry name" value="Luciferase-like_sf"/>
</dbReference>